<dbReference type="PANTHER" id="PTHR33514:SF1">
    <property type="entry name" value="ABC TRANSPORTER PERMEASE"/>
    <property type="match status" value="1"/>
</dbReference>
<proteinExistence type="predicted"/>
<accession>A0A510JJ29</accession>
<comment type="subcellular location">
    <subcellularLocation>
        <location evidence="1">Membrane</location>
        <topology evidence="1">Multi-pass membrane protein</topology>
    </subcellularLocation>
</comment>
<evidence type="ECO:0000256" key="1">
    <source>
        <dbReference type="ARBA" id="ARBA00004141"/>
    </source>
</evidence>
<dbReference type="Proteomes" id="UP000321892">
    <property type="component" value="Chromosome"/>
</dbReference>
<protein>
    <submittedName>
        <fullName evidence="6">ABC-type cobalt transport system, permiase component</fullName>
    </submittedName>
</protein>
<dbReference type="AlphaFoldDB" id="A0A510JJ29"/>
<keyword evidence="4 5" id="KW-0472">Membrane</keyword>
<keyword evidence="3 5" id="KW-1133">Transmembrane helix</keyword>
<dbReference type="EMBL" id="AP019823">
    <property type="protein sequence ID" value="BBM38265.1"/>
    <property type="molecule type" value="Genomic_DNA"/>
</dbReference>
<dbReference type="OrthoDB" id="8635523at2"/>
<feature type="transmembrane region" description="Helical" evidence="5">
    <location>
        <begin position="67"/>
        <end position="86"/>
    </location>
</feature>
<evidence type="ECO:0000256" key="5">
    <source>
        <dbReference type="SAM" id="Phobius"/>
    </source>
</evidence>
<evidence type="ECO:0000256" key="4">
    <source>
        <dbReference type="ARBA" id="ARBA00023136"/>
    </source>
</evidence>
<feature type="transmembrane region" description="Helical" evidence="5">
    <location>
        <begin position="28"/>
        <end position="55"/>
    </location>
</feature>
<feature type="transmembrane region" description="Helical" evidence="5">
    <location>
        <begin position="121"/>
        <end position="140"/>
    </location>
</feature>
<organism evidence="6 7">
    <name type="scientific">Leptotrichia hofstadii</name>
    <dbReference type="NCBI Taxonomy" id="157688"/>
    <lineage>
        <taxon>Bacteria</taxon>
        <taxon>Fusobacteriati</taxon>
        <taxon>Fusobacteriota</taxon>
        <taxon>Fusobacteriia</taxon>
        <taxon>Fusobacteriales</taxon>
        <taxon>Leptotrichiaceae</taxon>
        <taxon>Leptotrichia</taxon>
    </lineage>
</organism>
<evidence type="ECO:0000256" key="2">
    <source>
        <dbReference type="ARBA" id="ARBA00022692"/>
    </source>
</evidence>
<reference evidence="6 7" key="1">
    <citation type="submission" date="2019-07" db="EMBL/GenBank/DDBJ databases">
        <title>Complete Genome Sequence of Leptotrichia hofstadii Strain JCM16775.</title>
        <authorList>
            <person name="Watanabe S."/>
            <person name="Cui L."/>
        </authorList>
    </citation>
    <scope>NUCLEOTIDE SEQUENCE [LARGE SCALE GENOMIC DNA]</scope>
    <source>
        <strain evidence="6 7">JCM16775</strain>
    </source>
</reference>
<evidence type="ECO:0000313" key="6">
    <source>
        <dbReference type="EMBL" id="BBM38265.1"/>
    </source>
</evidence>
<dbReference type="InterPro" id="IPR003339">
    <property type="entry name" value="ABC/ECF_trnsptr_transmembrane"/>
</dbReference>
<dbReference type="PANTHER" id="PTHR33514">
    <property type="entry name" value="PROTEIN ABCI12, CHLOROPLASTIC"/>
    <property type="match status" value="1"/>
</dbReference>
<dbReference type="CDD" id="cd16914">
    <property type="entry name" value="EcfT"/>
    <property type="match status" value="1"/>
</dbReference>
<keyword evidence="7" id="KW-1185">Reference proteome</keyword>
<evidence type="ECO:0000313" key="7">
    <source>
        <dbReference type="Proteomes" id="UP000321892"/>
    </source>
</evidence>
<sequence length="278" mass="32099">MAGTFLLEYIEKDSVIHRLNGAAKLICFILWTVAIMFTYDTRLLLILTFLGFVLFRISKIKFNEIKIVFYLITIFLVLNLIMIFLFSPLEGTKIYGTRHDILKIFGNYVITKEQLFYEFNIFVKYFSVIPVALLFIITTNPSEFASSLNRIGVPYKFSYAVSIALRYIPTVQEDFVTISKAQQAKGIDISKNVKLITRIKNISYTLMPLIFSSIEKIDIISNAMILRGFGKRKKRTWYQARKMKMPDIIAIVVTAIFVIISIVLIKINGGRFYNPFVN</sequence>
<gene>
    <name evidence="6" type="ORF">JCM16775_0973</name>
</gene>
<keyword evidence="2 5" id="KW-0812">Transmembrane</keyword>
<dbReference type="Pfam" id="PF02361">
    <property type="entry name" value="CbiQ"/>
    <property type="match status" value="1"/>
</dbReference>
<feature type="transmembrane region" description="Helical" evidence="5">
    <location>
        <begin position="248"/>
        <end position="267"/>
    </location>
</feature>
<evidence type="ECO:0000256" key="3">
    <source>
        <dbReference type="ARBA" id="ARBA00022989"/>
    </source>
</evidence>
<dbReference type="GO" id="GO:0005886">
    <property type="term" value="C:plasma membrane"/>
    <property type="evidence" value="ECO:0007669"/>
    <property type="project" value="UniProtKB-ARBA"/>
</dbReference>
<dbReference type="KEGG" id="lhf:JCM16775_0973"/>
<name>A0A510JJ29_9FUSO</name>
<dbReference type="RefSeq" id="WP_026746583.1">
    <property type="nucleotide sequence ID" value="NZ_AP019823.1"/>
</dbReference>